<comment type="caution">
    <text evidence="2">The sequence shown here is derived from an EMBL/GenBank/DDBJ whole genome shotgun (WGS) entry which is preliminary data.</text>
</comment>
<dbReference type="Gene3D" id="3.90.1200.10">
    <property type="match status" value="1"/>
</dbReference>
<feature type="domain" description="Aminoglycoside phosphotransferase" evidence="1">
    <location>
        <begin position="71"/>
        <end position="162"/>
    </location>
</feature>
<organism evidence="2 3">
    <name type="scientific">Microbacterium keratanolyticum</name>
    <dbReference type="NCBI Taxonomy" id="67574"/>
    <lineage>
        <taxon>Bacteria</taxon>
        <taxon>Bacillati</taxon>
        <taxon>Actinomycetota</taxon>
        <taxon>Actinomycetes</taxon>
        <taxon>Micrococcales</taxon>
        <taxon>Microbacteriaceae</taxon>
        <taxon>Microbacterium</taxon>
    </lineage>
</organism>
<dbReference type="RefSeq" id="WP_239526703.1">
    <property type="nucleotide sequence ID" value="NZ_BAAAUM010000002.1"/>
</dbReference>
<evidence type="ECO:0000313" key="3">
    <source>
        <dbReference type="Proteomes" id="UP001142325"/>
    </source>
</evidence>
<dbReference type="SUPFAM" id="SSF56112">
    <property type="entry name" value="Protein kinase-like (PK-like)"/>
    <property type="match status" value="1"/>
</dbReference>
<name>A0A9W6HU59_9MICO</name>
<sequence length="247" mass="27403">MNDMQQAMSGGNMNTVVRDGDTVRRVGGPWTPTVHRYLRYLKRGGIDWAPEPIGFDGTHETLSFIDAFVPAYPLPNWVWTDAALEQGARMLRQLHDASIGFPLDESTWQSATKVPVEVICHNDFSPHNLAFDDGTIVGAIDFDMCSPGPRIWDIAYFATRMVPLTGEPPVGAPTGRDVSRRIQLLIDAYGPDAGSIPLTVDAVVQVAIRRLYQLADFSRAKADELSKPELRDEADEYDRDAAFLLRA</sequence>
<reference evidence="2" key="1">
    <citation type="journal article" date="2014" name="Int. J. Syst. Evol. Microbiol.">
        <title>Complete genome sequence of Corynebacterium casei LMG S-19264T (=DSM 44701T), isolated from a smear-ripened cheese.</title>
        <authorList>
            <consortium name="US DOE Joint Genome Institute (JGI-PGF)"/>
            <person name="Walter F."/>
            <person name="Albersmeier A."/>
            <person name="Kalinowski J."/>
            <person name="Ruckert C."/>
        </authorList>
    </citation>
    <scope>NUCLEOTIDE SEQUENCE</scope>
    <source>
        <strain evidence="2">VKM Ac-1958</strain>
    </source>
</reference>
<evidence type="ECO:0000313" key="2">
    <source>
        <dbReference type="EMBL" id="GLK02101.1"/>
    </source>
</evidence>
<gene>
    <name evidence="2" type="ORF">GCM10017596_18160</name>
</gene>
<accession>A0A9W6HU59</accession>
<proteinExistence type="predicted"/>
<dbReference type="InterPro" id="IPR002575">
    <property type="entry name" value="Aminoglycoside_PTrfase"/>
</dbReference>
<keyword evidence="3" id="KW-1185">Reference proteome</keyword>
<dbReference type="InterPro" id="IPR011009">
    <property type="entry name" value="Kinase-like_dom_sf"/>
</dbReference>
<dbReference type="Proteomes" id="UP001142325">
    <property type="component" value="Unassembled WGS sequence"/>
</dbReference>
<dbReference type="Pfam" id="PF01636">
    <property type="entry name" value="APH"/>
    <property type="match status" value="1"/>
</dbReference>
<dbReference type="AlphaFoldDB" id="A0A9W6HU59"/>
<protein>
    <submittedName>
        <fullName evidence="2">Phosphotransferase</fullName>
    </submittedName>
</protein>
<reference evidence="2" key="2">
    <citation type="submission" date="2023-01" db="EMBL/GenBank/DDBJ databases">
        <authorList>
            <person name="Sun Q."/>
            <person name="Evtushenko L."/>
        </authorList>
    </citation>
    <scope>NUCLEOTIDE SEQUENCE</scope>
    <source>
        <strain evidence="2">VKM Ac-1958</strain>
    </source>
</reference>
<evidence type="ECO:0000259" key="1">
    <source>
        <dbReference type="Pfam" id="PF01636"/>
    </source>
</evidence>
<dbReference type="EMBL" id="BSET01000002">
    <property type="protein sequence ID" value="GLK02101.1"/>
    <property type="molecule type" value="Genomic_DNA"/>
</dbReference>